<dbReference type="AlphaFoldDB" id="A0A2P4NVN3"/>
<dbReference type="Proteomes" id="UP000053621">
    <property type="component" value="Unassembled WGS sequence"/>
</dbReference>
<dbReference type="EMBL" id="LOPW02000003">
    <property type="protein sequence ID" value="POG57205.1"/>
    <property type="molecule type" value="Genomic_DNA"/>
</dbReference>
<dbReference type="InterPro" id="IPR036390">
    <property type="entry name" value="WH_DNA-bd_sf"/>
</dbReference>
<accession>A0A2P4NVN3</accession>
<name>A0A2P4NVN3_9EURY</name>
<evidence type="ECO:0000259" key="1">
    <source>
        <dbReference type="Pfam" id="PF08350"/>
    </source>
</evidence>
<dbReference type="Pfam" id="PF25213">
    <property type="entry name" value="HVO_A0261_N"/>
    <property type="match status" value="1"/>
</dbReference>
<dbReference type="RefSeq" id="WP_058567996.1">
    <property type="nucleotide sequence ID" value="NZ_LOPW02000003.1"/>
</dbReference>
<dbReference type="Pfam" id="PF08350">
    <property type="entry name" value="FilR1_middle"/>
    <property type="match status" value="1"/>
</dbReference>
<comment type="caution">
    <text evidence="3">The sequence shown here is derived from an EMBL/GenBank/DDBJ whole genome shotgun (WGS) entry which is preliminary data.</text>
</comment>
<dbReference type="OrthoDB" id="11410at2157"/>
<evidence type="ECO:0000259" key="2">
    <source>
        <dbReference type="Pfam" id="PF25213"/>
    </source>
</evidence>
<evidence type="ECO:0000313" key="4">
    <source>
        <dbReference type="Proteomes" id="UP000053621"/>
    </source>
</evidence>
<dbReference type="InterPro" id="IPR036388">
    <property type="entry name" value="WH-like_DNA-bd_sf"/>
</dbReference>
<sequence length="267" mass="28573">MQFDMVRSEVDEVFDVLASRADVLEAVVRRPRTTAELTSGLPVSRSTVDRGLRELERVGFIETTDGVHHPTLAGRIALDTYSQFVECLDDIDAAAAVLDSLDSNAPLAPVFLDGCEVVAVDDGGPGPALSKLTSFVEGSTSIRGCVRGALPSQVDAYYRAVVEDGTPVDLVATDDVVQRLVTAYRPQLAEAWSVSSFSLRSVESLPYSLVVSDLPDGPVAFLVAYSESGLAGVIYNESPSAVSWASQRIENCRADASPLPRPPVDER</sequence>
<dbReference type="Gene3D" id="1.10.10.10">
    <property type="entry name" value="Winged helix-like DNA-binding domain superfamily/Winged helix DNA-binding domain"/>
    <property type="match status" value="1"/>
</dbReference>
<proteinExistence type="predicted"/>
<evidence type="ECO:0000313" key="3">
    <source>
        <dbReference type="EMBL" id="POG57205.1"/>
    </source>
</evidence>
<feature type="domain" description="Methanogenesis regulatory protein FilR1 middle" evidence="1">
    <location>
        <begin position="128"/>
        <end position="255"/>
    </location>
</feature>
<protein>
    <submittedName>
        <fullName evidence="3">ArsR family transcriptional regulator</fullName>
    </submittedName>
</protein>
<dbReference type="CDD" id="cd00090">
    <property type="entry name" value="HTH_ARSR"/>
    <property type="match status" value="1"/>
</dbReference>
<keyword evidence="4" id="KW-1185">Reference proteome</keyword>
<organism evidence="3 4">
    <name type="scientific">Haloferax marisrubri</name>
    <dbReference type="NCBI Taxonomy" id="1544719"/>
    <lineage>
        <taxon>Archaea</taxon>
        <taxon>Methanobacteriati</taxon>
        <taxon>Methanobacteriota</taxon>
        <taxon>Stenosarchaea group</taxon>
        <taxon>Halobacteria</taxon>
        <taxon>Halobacteriales</taxon>
        <taxon>Haloferacaceae</taxon>
        <taxon>Haloferax</taxon>
    </lineage>
</organism>
<gene>
    <name evidence="3" type="ORF">AUR65_001985</name>
</gene>
<feature type="domain" description="HVO-A0261-like N-terminal" evidence="2">
    <location>
        <begin position="18"/>
        <end position="90"/>
    </location>
</feature>
<dbReference type="InterPro" id="IPR013561">
    <property type="entry name" value="FilR1_middle_dom"/>
</dbReference>
<reference evidence="3" key="1">
    <citation type="submission" date="2017-08" db="EMBL/GenBank/DDBJ databases">
        <title>Haloferax marisrubri sp. nov., isolated from the Discovery deep brine-seawater interface in the Red Sea.</title>
        <authorList>
            <person name="Zhang G."/>
            <person name="Stingl U."/>
        </authorList>
    </citation>
    <scope>NUCLEOTIDE SEQUENCE [LARGE SCALE GENOMIC DNA]</scope>
    <source>
        <strain evidence="3">SB3</strain>
    </source>
</reference>
<dbReference type="SUPFAM" id="SSF46785">
    <property type="entry name" value="Winged helix' DNA-binding domain"/>
    <property type="match status" value="1"/>
</dbReference>
<dbReference type="InterPro" id="IPR057527">
    <property type="entry name" value="HVO_A0261-like_N"/>
</dbReference>
<dbReference type="InterPro" id="IPR011991">
    <property type="entry name" value="ArsR-like_HTH"/>
</dbReference>